<dbReference type="Gene3D" id="3.40.50.11570">
    <property type="entry name" value="Protein of unknown function DUF257"/>
    <property type="match status" value="1"/>
</dbReference>
<dbReference type="InterPro" id="IPR005489">
    <property type="entry name" value="DUF257"/>
</dbReference>
<organism evidence="1 2">
    <name type="scientific">Pyrococcus furiosus (strain ATCC 43587 / DSM 3638 / JCM 8422 / Vc1)</name>
    <dbReference type="NCBI Taxonomy" id="186497"/>
    <lineage>
        <taxon>Archaea</taxon>
        <taxon>Methanobacteriati</taxon>
        <taxon>Methanobacteriota</taxon>
        <taxon>Thermococci</taxon>
        <taxon>Thermococcales</taxon>
        <taxon>Thermococcaceae</taxon>
        <taxon>Pyrococcus</taxon>
    </lineage>
</organism>
<name>A0A5C0XRU7_PYRFU</name>
<evidence type="ECO:0000313" key="2">
    <source>
        <dbReference type="Proteomes" id="UP000324354"/>
    </source>
</evidence>
<evidence type="ECO:0000313" key="1">
    <source>
        <dbReference type="EMBL" id="QEK79492.1"/>
    </source>
</evidence>
<protein>
    <submittedName>
        <fullName evidence="1">Biotin synthase</fullName>
    </submittedName>
</protein>
<dbReference type="GeneID" id="13301285"/>
<dbReference type="AlphaFoldDB" id="A0A5C0XRU7"/>
<reference evidence="1 2" key="1">
    <citation type="submission" date="2017-08" db="EMBL/GenBank/DDBJ databases">
        <title>Resequencing and Reannotation of the genome of Pyrococcus furiosus type strain DSM3638.</title>
        <authorList>
            <person name="Reichelt R.M."/>
            <person name="Bunk B."/>
        </authorList>
    </citation>
    <scope>NUCLEOTIDE SEQUENCE [LARGE SCALE GENOMIC DNA]</scope>
    <source>
        <strain evidence="1 2">DSM 3638</strain>
    </source>
</reference>
<dbReference type="Proteomes" id="UP000324354">
    <property type="component" value="Chromosome"/>
</dbReference>
<dbReference type="GeneID" id="41713715"/>
<dbReference type="RefSeq" id="WP_011013034.1">
    <property type="nucleotide sequence ID" value="NC_003413.1"/>
</dbReference>
<dbReference type="SMR" id="A0A5C0XRU7"/>
<dbReference type="OrthoDB" id="84887at2157"/>
<dbReference type="Pfam" id="PF03192">
    <property type="entry name" value="DUF257"/>
    <property type="match status" value="1"/>
</dbReference>
<gene>
    <name evidence="1" type="ORF">PFDSM3638_09530</name>
</gene>
<proteinExistence type="predicted"/>
<accession>A0A5C0XRU7</accession>
<sequence>MNLRVLGKILLDEMRNGDVAIVEYSSSSPIHRLVWGEIILKYVDRYEFVIDDFFGIGDVMFRTYLRRISSPDEYTKIMEKTKNIKAIKIGPGKISYASKVEELPLTYNLSEFIKLYYPIIRDILAKSSKRVFFITLGLSQYLYLGEAKALETILLSRSVLPIEDWTSIYFLNTDVAPEKAVAALEEISPIVIQVRNNEILVKKI</sequence>
<dbReference type="EMBL" id="CP023154">
    <property type="protein sequence ID" value="QEK79492.1"/>
    <property type="molecule type" value="Genomic_DNA"/>
</dbReference>